<dbReference type="PANTHER" id="PTHR30489">
    <property type="entry name" value="LIPOPROTEIN-RELEASING SYSTEM TRANSMEMBRANE PROTEIN LOLE"/>
    <property type="match status" value="1"/>
</dbReference>
<reference evidence="10 11" key="1">
    <citation type="submission" date="2018-12" db="EMBL/GenBank/DDBJ databases">
        <title>Mesorhizobium carbonis sp. nov., isolated from coal mine water.</title>
        <authorList>
            <person name="Xin W."/>
            <person name="Xu Z."/>
            <person name="Xiang F."/>
            <person name="Zhang J."/>
            <person name="Xi L."/>
            <person name="Liu J."/>
        </authorList>
    </citation>
    <scope>NUCLEOTIDE SEQUENCE [LARGE SCALE GENOMIC DNA]</scope>
    <source>
        <strain evidence="10 11">B2.3</strain>
    </source>
</reference>
<gene>
    <name evidence="10" type="ORF">EJC49_24225</name>
</gene>
<comment type="similarity">
    <text evidence="2">Belongs to the ABC-4 integral membrane protein family. LolC/E subfamily.</text>
</comment>
<dbReference type="Pfam" id="PF12704">
    <property type="entry name" value="MacB_PCD"/>
    <property type="match status" value="1"/>
</dbReference>
<comment type="caution">
    <text evidence="10">The sequence shown here is derived from an EMBL/GenBank/DDBJ whole genome shotgun (WGS) entry which is preliminary data.</text>
</comment>
<proteinExistence type="inferred from homology"/>
<accession>A0A429YHT7</accession>
<evidence type="ECO:0000313" key="10">
    <source>
        <dbReference type="EMBL" id="RST81022.1"/>
    </source>
</evidence>
<dbReference type="InterPro" id="IPR051447">
    <property type="entry name" value="Lipoprotein-release_system"/>
</dbReference>
<dbReference type="AlphaFoldDB" id="A0A429YHT7"/>
<keyword evidence="11" id="KW-1185">Reference proteome</keyword>
<keyword evidence="3" id="KW-1003">Cell membrane</keyword>
<dbReference type="Proteomes" id="UP000278398">
    <property type="component" value="Unassembled WGS sequence"/>
</dbReference>
<evidence type="ECO:0000256" key="6">
    <source>
        <dbReference type="ARBA" id="ARBA00023136"/>
    </source>
</evidence>
<dbReference type="Pfam" id="PF02687">
    <property type="entry name" value="FtsX"/>
    <property type="match status" value="1"/>
</dbReference>
<feature type="transmembrane region" description="Helical" evidence="7">
    <location>
        <begin position="21"/>
        <end position="44"/>
    </location>
</feature>
<keyword evidence="5 7" id="KW-1133">Transmembrane helix</keyword>
<evidence type="ECO:0000256" key="2">
    <source>
        <dbReference type="ARBA" id="ARBA00005236"/>
    </source>
</evidence>
<dbReference type="GO" id="GO:0044874">
    <property type="term" value="P:lipoprotein localization to outer membrane"/>
    <property type="evidence" value="ECO:0007669"/>
    <property type="project" value="TreeGrafter"/>
</dbReference>
<evidence type="ECO:0000313" key="11">
    <source>
        <dbReference type="Proteomes" id="UP000278398"/>
    </source>
</evidence>
<dbReference type="InterPro" id="IPR003838">
    <property type="entry name" value="ABC3_permease_C"/>
</dbReference>
<dbReference type="PANTHER" id="PTHR30489:SF0">
    <property type="entry name" value="LIPOPROTEIN-RELEASING SYSTEM TRANSMEMBRANE PROTEIN LOLE"/>
    <property type="match status" value="1"/>
</dbReference>
<dbReference type="EMBL" id="RWKW01000133">
    <property type="protein sequence ID" value="RST81022.1"/>
    <property type="molecule type" value="Genomic_DNA"/>
</dbReference>
<dbReference type="InterPro" id="IPR025857">
    <property type="entry name" value="MacB_PCD"/>
</dbReference>
<keyword evidence="6 7" id="KW-0472">Membrane</keyword>
<evidence type="ECO:0000256" key="4">
    <source>
        <dbReference type="ARBA" id="ARBA00022692"/>
    </source>
</evidence>
<feature type="domain" description="MacB-like periplasmic core" evidence="9">
    <location>
        <begin position="19"/>
        <end position="249"/>
    </location>
</feature>
<evidence type="ECO:0000259" key="8">
    <source>
        <dbReference type="Pfam" id="PF02687"/>
    </source>
</evidence>
<comment type="subcellular location">
    <subcellularLocation>
        <location evidence="1">Cell membrane</location>
        <topology evidence="1">Multi-pass membrane protein</topology>
    </subcellularLocation>
</comment>
<feature type="transmembrane region" description="Helical" evidence="7">
    <location>
        <begin position="366"/>
        <end position="386"/>
    </location>
</feature>
<evidence type="ECO:0000256" key="7">
    <source>
        <dbReference type="SAM" id="Phobius"/>
    </source>
</evidence>
<sequence length="402" mass="42372">MLYALKIATRYLTANKAQTSLLVFGVAVGVFIFIFMSALIGGLAEFILSRTAGDLSHVTIEAEASDPPMLLGDVGGVVLLVQEKDTSREARLPNADAFIPIIEKLPGVTAISQQITGGAFLRRGAQTAQVSITGVEPDRVSAIVNLKSYLVQGTVELGAGRILIGKRLADDMNFRLGQTVRLQADTGIDKAFVVSGIYEIGSGGPDRRQAYVSLATARTLFAMPQGVSRIEIKLADLYQADATAARIEATTGLPATSWTENAQQLLDALKAQAQTGLMLKSFALITIVIGVASALMLSTYRRRPEIGIMRAMGAPRSFVVVVFVMQGAMIGLVGGLLGAGIGYAVLLAFPTREEFQPGNLPIDIAQGAYDVAILLTVISATLAAILPARAASRVDPVTAIGQ</sequence>
<feature type="domain" description="ABC3 transporter permease C-terminal" evidence="8">
    <location>
        <begin position="282"/>
        <end position="396"/>
    </location>
</feature>
<keyword evidence="4 7" id="KW-0812">Transmembrane</keyword>
<organism evidence="10 11">
    <name type="scientific">Aquibium carbonis</name>
    <dbReference type="NCBI Taxonomy" id="2495581"/>
    <lineage>
        <taxon>Bacteria</taxon>
        <taxon>Pseudomonadati</taxon>
        <taxon>Pseudomonadota</taxon>
        <taxon>Alphaproteobacteria</taxon>
        <taxon>Hyphomicrobiales</taxon>
        <taxon>Phyllobacteriaceae</taxon>
        <taxon>Aquibium</taxon>
    </lineage>
</organism>
<dbReference type="GO" id="GO:0098797">
    <property type="term" value="C:plasma membrane protein complex"/>
    <property type="evidence" value="ECO:0007669"/>
    <property type="project" value="TreeGrafter"/>
</dbReference>
<feature type="transmembrane region" description="Helical" evidence="7">
    <location>
        <begin position="277"/>
        <end position="297"/>
    </location>
</feature>
<evidence type="ECO:0000256" key="1">
    <source>
        <dbReference type="ARBA" id="ARBA00004651"/>
    </source>
</evidence>
<name>A0A429YHT7_9HYPH</name>
<dbReference type="OrthoDB" id="9770036at2"/>
<evidence type="ECO:0000256" key="3">
    <source>
        <dbReference type="ARBA" id="ARBA00022475"/>
    </source>
</evidence>
<protein>
    <submittedName>
        <fullName evidence="10">ABC transporter permease</fullName>
    </submittedName>
</protein>
<dbReference type="RefSeq" id="WP_126702499.1">
    <property type="nucleotide sequence ID" value="NZ_RWKW01000133.1"/>
</dbReference>
<feature type="transmembrane region" description="Helical" evidence="7">
    <location>
        <begin position="318"/>
        <end position="346"/>
    </location>
</feature>
<evidence type="ECO:0000256" key="5">
    <source>
        <dbReference type="ARBA" id="ARBA00022989"/>
    </source>
</evidence>
<evidence type="ECO:0000259" key="9">
    <source>
        <dbReference type="Pfam" id="PF12704"/>
    </source>
</evidence>